<feature type="region of interest" description="Disordered" evidence="12">
    <location>
        <begin position="772"/>
        <end position="807"/>
    </location>
</feature>
<dbReference type="FunFam" id="3.80.10.10:FF:000041">
    <property type="entry name" value="LRR receptor-like serine/threonine-protein kinase ERECTA"/>
    <property type="match status" value="1"/>
</dbReference>
<evidence type="ECO:0000256" key="9">
    <source>
        <dbReference type="ARBA" id="ARBA00023136"/>
    </source>
</evidence>
<keyword evidence="5" id="KW-0677">Repeat</keyword>
<dbReference type="EMBL" id="SWLB01000022">
    <property type="protein sequence ID" value="KAF3323912.1"/>
    <property type="molecule type" value="Genomic_DNA"/>
</dbReference>
<dbReference type="AlphaFoldDB" id="A0A833QRF3"/>
<dbReference type="InterPro" id="IPR013210">
    <property type="entry name" value="LRR_N_plant-typ"/>
</dbReference>
<feature type="compositionally biased region" description="Acidic residues" evidence="12">
    <location>
        <begin position="796"/>
        <end position="807"/>
    </location>
</feature>
<proteinExistence type="predicted"/>
<dbReference type="PANTHER" id="PTHR48056:SF81">
    <property type="entry name" value="RECEPTOR PROTEIN-TYROSINE KINASE CEPR1"/>
    <property type="match status" value="1"/>
</dbReference>
<dbReference type="SUPFAM" id="SSF56112">
    <property type="entry name" value="Protein kinase-like (PK-like)"/>
    <property type="match status" value="1"/>
</dbReference>
<dbReference type="GO" id="GO:0005524">
    <property type="term" value="F:ATP binding"/>
    <property type="evidence" value="ECO:0007669"/>
    <property type="project" value="UniProtKB-KW"/>
</dbReference>
<evidence type="ECO:0000256" key="10">
    <source>
        <dbReference type="ARBA" id="ARBA00023170"/>
    </source>
</evidence>
<sequence>MTFSLLYLFLLCLFFLLSPIQTQPLSNSTEFFALYSLRSSLSIRSSYWPLKSDPCTTWTGVRCLSGRVVSISLTGLRRTRIGRLNPQFSVDGLQNLSHLTTFNASGFYLPGSIPIWFGRQLGSGFTTLDLGFTGVTGSIPAELALLSSLKSLVLSHNNITGTIPSQLGYVPSLSHIDIGFNNLTGSVPDSIWALPELNYLDLSSNQMTGQVPHTLPTRNGTLYTFNLSNNLFHGTVSPAVESFMRSFNLSDISNNYFEGSLNTHVIANMNCFSNASNQRSISDCSEFYKQRGLLYDQFTNLPSALAPTMPNLPTTEASLWSKIKKSKTKKNKNKYILAGSIGAAGLIVLLAIIVFVIICICSRKNRAQPMSRRGSGLTSSVHAQASPIATLPVPTSPAGTQNPSAVADSFTFDKLARATSDFAEDKCLKHGHTGDIYHGMLEDGSHVAVKRVNGSLVKKEGVIGELSFFEKMTHSRFVPFLGRFVRDEDKVEFFVYRFMPKGDLTGALHKRHKEVEEEELELERESQLEELPSLDWITRLKIATGVAEALCILHQECNPPIVHRDIQASSILLDDKFEVRLGSLSEICAQQGDGHNSVFSRILKSSKSLDKAISGPPAACSYDIFCLGKVLLELVTGKLGLSGSDDPATADWIEMALTHITIHDRDLIVKIIDPSLFLYEDHLEEVWAMALVAKSCLNSRPSKRPPARYVLKALENPLRVVREEERSSSLTGRIRTMSNRSSWRGAFHGSWRFGSDIALSGQVVENRSFRHSIKSQGSEKSFTHKRSSREVVPEPSDLEEGVIEIKP</sequence>
<protein>
    <submittedName>
        <fullName evidence="16">LRR receptor-like serine/threonine-protein kinase</fullName>
    </submittedName>
</protein>
<gene>
    <name evidence="16" type="ORF">FCM35_KLT11379</name>
</gene>
<evidence type="ECO:0000256" key="7">
    <source>
        <dbReference type="ARBA" id="ARBA00022840"/>
    </source>
</evidence>
<dbReference type="SUPFAM" id="SSF52058">
    <property type="entry name" value="L domain-like"/>
    <property type="match status" value="1"/>
</dbReference>
<evidence type="ECO:0000256" key="5">
    <source>
        <dbReference type="ARBA" id="ARBA00022737"/>
    </source>
</evidence>
<organism evidence="16 17">
    <name type="scientific">Carex littledalei</name>
    <dbReference type="NCBI Taxonomy" id="544730"/>
    <lineage>
        <taxon>Eukaryota</taxon>
        <taxon>Viridiplantae</taxon>
        <taxon>Streptophyta</taxon>
        <taxon>Embryophyta</taxon>
        <taxon>Tracheophyta</taxon>
        <taxon>Spermatophyta</taxon>
        <taxon>Magnoliopsida</taxon>
        <taxon>Liliopsida</taxon>
        <taxon>Poales</taxon>
        <taxon>Cyperaceae</taxon>
        <taxon>Cyperoideae</taxon>
        <taxon>Cariceae</taxon>
        <taxon>Carex</taxon>
        <taxon>Carex subgen. Euthyceras</taxon>
    </lineage>
</organism>
<dbReference type="Gene3D" id="1.10.510.10">
    <property type="entry name" value="Transferase(Phosphotransferase) domain 1"/>
    <property type="match status" value="1"/>
</dbReference>
<keyword evidence="9 13" id="KW-0472">Membrane</keyword>
<comment type="subcellular location">
    <subcellularLocation>
        <location evidence="1">Membrane</location>
    </subcellularLocation>
</comment>
<evidence type="ECO:0000256" key="12">
    <source>
        <dbReference type="SAM" id="MobiDB-lite"/>
    </source>
</evidence>
<keyword evidence="10 16" id="KW-0675">Receptor</keyword>
<dbReference type="Gene3D" id="3.30.200.20">
    <property type="entry name" value="Phosphorylase Kinase, domain 1"/>
    <property type="match status" value="1"/>
</dbReference>
<evidence type="ECO:0000313" key="16">
    <source>
        <dbReference type="EMBL" id="KAF3323912.1"/>
    </source>
</evidence>
<keyword evidence="2" id="KW-0433">Leucine-rich repeat</keyword>
<evidence type="ECO:0000259" key="15">
    <source>
        <dbReference type="PROSITE" id="PS50011"/>
    </source>
</evidence>
<keyword evidence="7" id="KW-0067">ATP-binding</keyword>
<dbReference type="GO" id="GO:0004672">
    <property type="term" value="F:protein kinase activity"/>
    <property type="evidence" value="ECO:0007669"/>
    <property type="project" value="InterPro"/>
</dbReference>
<dbReference type="Gene3D" id="3.80.10.10">
    <property type="entry name" value="Ribonuclease Inhibitor"/>
    <property type="match status" value="1"/>
</dbReference>
<dbReference type="FunFam" id="3.30.200.20:FF:000433">
    <property type="entry name" value="Predicted protein"/>
    <property type="match status" value="1"/>
</dbReference>
<evidence type="ECO:0000256" key="11">
    <source>
        <dbReference type="ARBA" id="ARBA00023180"/>
    </source>
</evidence>
<evidence type="ECO:0000256" key="1">
    <source>
        <dbReference type="ARBA" id="ARBA00004370"/>
    </source>
</evidence>
<keyword evidence="16" id="KW-0808">Transferase</keyword>
<dbReference type="GO" id="GO:0016020">
    <property type="term" value="C:membrane"/>
    <property type="evidence" value="ECO:0007669"/>
    <property type="project" value="UniProtKB-SubCell"/>
</dbReference>
<name>A0A833QRF3_9POAL</name>
<evidence type="ECO:0000256" key="13">
    <source>
        <dbReference type="SAM" id="Phobius"/>
    </source>
</evidence>
<keyword evidence="16" id="KW-0418">Kinase</keyword>
<dbReference type="Pfam" id="PF00069">
    <property type="entry name" value="Pkinase"/>
    <property type="match status" value="1"/>
</dbReference>
<dbReference type="FunFam" id="1.10.510.10:FF:000448">
    <property type="entry name" value="Putative LRR receptor-like serine/threonine-protein kinase"/>
    <property type="match status" value="1"/>
</dbReference>
<keyword evidence="6" id="KW-0547">Nucleotide-binding</keyword>
<dbReference type="PROSITE" id="PS50011">
    <property type="entry name" value="PROTEIN_KINASE_DOM"/>
    <property type="match status" value="1"/>
</dbReference>
<dbReference type="InterPro" id="IPR011009">
    <property type="entry name" value="Kinase-like_dom_sf"/>
</dbReference>
<keyword evidence="17" id="KW-1185">Reference proteome</keyword>
<evidence type="ECO:0000256" key="8">
    <source>
        <dbReference type="ARBA" id="ARBA00022989"/>
    </source>
</evidence>
<evidence type="ECO:0000256" key="4">
    <source>
        <dbReference type="ARBA" id="ARBA00022729"/>
    </source>
</evidence>
<accession>A0A833QRF3</accession>
<evidence type="ECO:0000256" key="6">
    <source>
        <dbReference type="ARBA" id="ARBA00022741"/>
    </source>
</evidence>
<evidence type="ECO:0000256" key="2">
    <source>
        <dbReference type="ARBA" id="ARBA00022614"/>
    </source>
</evidence>
<dbReference type="Pfam" id="PF08263">
    <property type="entry name" value="LRRNT_2"/>
    <property type="match status" value="1"/>
</dbReference>
<feature type="domain" description="Protein kinase" evidence="15">
    <location>
        <begin position="422"/>
        <end position="719"/>
    </location>
</feature>
<dbReference type="InterPro" id="IPR032675">
    <property type="entry name" value="LRR_dom_sf"/>
</dbReference>
<keyword evidence="8 13" id="KW-1133">Transmembrane helix</keyword>
<evidence type="ECO:0000313" key="17">
    <source>
        <dbReference type="Proteomes" id="UP000623129"/>
    </source>
</evidence>
<dbReference type="InterPro" id="IPR001611">
    <property type="entry name" value="Leu-rich_rpt"/>
</dbReference>
<reference evidence="16" key="1">
    <citation type="submission" date="2020-01" db="EMBL/GenBank/DDBJ databases">
        <title>Genome sequence of Kobresia littledalei, the first chromosome-level genome in the family Cyperaceae.</title>
        <authorList>
            <person name="Qu G."/>
        </authorList>
    </citation>
    <scope>NUCLEOTIDE SEQUENCE</scope>
    <source>
        <strain evidence="16">C.B.Clarke</strain>
        <tissue evidence="16">Leaf</tissue>
    </source>
</reference>
<dbReference type="InterPro" id="IPR050647">
    <property type="entry name" value="Plant_LRR-RLKs"/>
</dbReference>
<evidence type="ECO:0000256" key="3">
    <source>
        <dbReference type="ARBA" id="ARBA00022692"/>
    </source>
</evidence>
<dbReference type="Proteomes" id="UP000623129">
    <property type="component" value="Unassembled WGS sequence"/>
</dbReference>
<dbReference type="OrthoDB" id="676979at2759"/>
<keyword evidence="3 13" id="KW-0812">Transmembrane</keyword>
<dbReference type="GO" id="GO:0033612">
    <property type="term" value="F:receptor serine/threonine kinase binding"/>
    <property type="evidence" value="ECO:0007669"/>
    <property type="project" value="TreeGrafter"/>
</dbReference>
<dbReference type="Pfam" id="PF13855">
    <property type="entry name" value="LRR_8"/>
    <property type="match status" value="1"/>
</dbReference>
<dbReference type="InterPro" id="IPR000719">
    <property type="entry name" value="Prot_kinase_dom"/>
</dbReference>
<dbReference type="PANTHER" id="PTHR48056">
    <property type="entry name" value="LRR RECEPTOR-LIKE SERINE/THREONINE-PROTEIN KINASE-RELATED"/>
    <property type="match status" value="1"/>
</dbReference>
<feature type="signal peptide" evidence="14">
    <location>
        <begin position="1"/>
        <end position="22"/>
    </location>
</feature>
<keyword evidence="11" id="KW-0325">Glycoprotein</keyword>
<comment type="caution">
    <text evidence="16">The sequence shown here is derived from an EMBL/GenBank/DDBJ whole genome shotgun (WGS) entry which is preliminary data.</text>
</comment>
<keyword evidence="4 14" id="KW-0732">Signal</keyword>
<feature type="chain" id="PRO_5032847103" evidence="14">
    <location>
        <begin position="23"/>
        <end position="807"/>
    </location>
</feature>
<feature type="transmembrane region" description="Helical" evidence="13">
    <location>
        <begin position="335"/>
        <end position="362"/>
    </location>
</feature>
<evidence type="ECO:0000256" key="14">
    <source>
        <dbReference type="SAM" id="SignalP"/>
    </source>
</evidence>